<gene>
    <name evidence="1" type="ORF">DME_LOCUS3462</name>
</gene>
<dbReference type="AlphaFoldDB" id="A0A0N4UPL3"/>
<dbReference type="EMBL" id="UYYG01000136">
    <property type="protein sequence ID" value="VDN53489.1"/>
    <property type="molecule type" value="Genomic_DNA"/>
</dbReference>
<dbReference type="SUPFAM" id="SSF56219">
    <property type="entry name" value="DNase I-like"/>
    <property type="match status" value="1"/>
</dbReference>
<protein>
    <submittedName>
        <fullName evidence="4">Endo/exonuclease/phosphatase domain-containing protein</fullName>
    </submittedName>
</protein>
<dbReference type="InterPro" id="IPR036691">
    <property type="entry name" value="Endo/exonu/phosph_ase_sf"/>
</dbReference>
<dbReference type="STRING" id="318479.A0A0N4UPL3"/>
<dbReference type="InterPro" id="IPR027124">
    <property type="entry name" value="Swc5/CFDP1/2"/>
</dbReference>
<proteinExistence type="predicted"/>
<organism evidence="2 4">
    <name type="scientific">Dracunculus medinensis</name>
    <name type="common">Guinea worm</name>
    <dbReference type="NCBI Taxonomy" id="318479"/>
    <lineage>
        <taxon>Eukaryota</taxon>
        <taxon>Metazoa</taxon>
        <taxon>Ecdysozoa</taxon>
        <taxon>Nematoda</taxon>
        <taxon>Chromadorea</taxon>
        <taxon>Rhabditida</taxon>
        <taxon>Spirurina</taxon>
        <taxon>Dracunculoidea</taxon>
        <taxon>Dracunculidae</taxon>
        <taxon>Dracunculus</taxon>
    </lineage>
</organism>
<evidence type="ECO:0000313" key="4">
    <source>
        <dbReference type="WBParaSite" id="DME_0000990501-mRNA-1"/>
    </source>
</evidence>
<dbReference type="WBParaSite" id="DME_0000990501-mRNA-1">
    <property type="protein sequence ID" value="DME_0000990501-mRNA-1"/>
    <property type="gene ID" value="DME_0000990501"/>
</dbReference>
<reference evidence="1 3" key="2">
    <citation type="submission" date="2018-11" db="EMBL/GenBank/DDBJ databases">
        <authorList>
            <consortium name="Pathogen Informatics"/>
        </authorList>
    </citation>
    <scope>NUCLEOTIDE SEQUENCE [LARGE SCALE GENOMIC DNA]</scope>
</reference>
<dbReference type="Proteomes" id="UP000038040">
    <property type="component" value="Unplaced"/>
</dbReference>
<dbReference type="PANTHER" id="PTHR23227:SF67">
    <property type="entry name" value="CRANIOFACIAL DEVELOPMENT PROTEIN 2-LIKE"/>
    <property type="match status" value="1"/>
</dbReference>
<evidence type="ECO:0000313" key="2">
    <source>
        <dbReference type="Proteomes" id="UP000038040"/>
    </source>
</evidence>
<sequence>MDVAIQAITVHTLSKYRVDIACLSEVRLPHFGSREIINRFKGKFCNISVISVYAPTLSADDRDKDNLYAELQLLTKSLPKHFMVIVGGDWDACVGYNAMTSTGKYGIGDHCASGERILRYAKERELFITNTCFRRRRKHLVTWNSPNNQHFNQIDYSQSSLEEFRTK</sequence>
<name>A0A0N4UPL3_DRAME</name>
<evidence type="ECO:0000313" key="1">
    <source>
        <dbReference type="EMBL" id="VDN53489.1"/>
    </source>
</evidence>
<dbReference type="OrthoDB" id="5867484at2759"/>
<dbReference type="Proteomes" id="UP000274756">
    <property type="component" value="Unassembled WGS sequence"/>
</dbReference>
<dbReference type="PANTHER" id="PTHR23227">
    <property type="entry name" value="BUCENTAUR RELATED"/>
    <property type="match status" value="1"/>
</dbReference>
<keyword evidence="3" id="KW-1185">Reference proteome</keyword>
<reference evidence="4" key="1">
    <citation type="submission" date="2017-02" db="UniProtKB">
        <authorList>
            <consortium name="WormBaseParasite"/>
        </authorList>
    </citation>
    <scope>IDENTIFICATION</scope>
</reference>
<accession>A0A0N4UPL3</accession>
<dbReference type="Gene3D" id="3.60.10.10">
    <property type="entry name" value="Endonuclease/exonuclease/phosphatase"/>
    <property type="match status" value="1"/>
</dbReference>
<evidence type="ECO:0000313" key="3">
    <source>
        <dbReference type="Proteomes" id="UP000274756"/>
    </source>
</evidence>